<keyword evidence="2" id="KW-1185">Reference proteome</keyword>
<organism evidence="1 2">
    <name type="scientific">Pluteus cervinus</name>
    <dbReference type="NCBI Taxonomy" id="181527"/>
    <lineage>
        <taxon>Eukaryota</taxon>
        <taxon>Fungi</taxon>
        <taxon>Dikarya</taxon>
        <taxon>Basidiomycota</taxon>
        <taxon>Agaricomycotina</taxon>
        <taxon>Agaricomycetes</taxon>
        <taxon>Agaricomycetidae</taxon>
        <taxon>Agaricales</taxon>
        <taxon>Pluteineae</taxon>
        <taxon>Pluteaceae</taxon>
        <taxon>Pluteus</taxon>
    </lineage>
</organism>
<evidence type="ECO:0000313" key="2">
    <source>
        <dbReference type="Proteomes" id="UP000308600"/>
    </source>
</evidence>
<name>A0ACD3AS76_9AGAR</name>
<reference evidence="1 2" key="1">
    <citation type="journal article" date="2019" name="Nat. Ecol. Evol.">
        <title>Megaphylogeny resolves global patterns of mushroom evolution.</title>
        <authorList>
            <person name="Varga T."/>
            <person name="Krizsan K."/>
            <person name="Foldi C."/>
            <person name="Dima B."/>
            <person name="Sanchez-Garcia M."/>
            <person name="Sanchez-Ramirez S."/>
            <person name="Szollosi G.J."/>
            <person name="Szarkandi J.G."/>
            <person name="Papp V."/>
            <person name="Albert L."/>
            <person name="Andreopoulos W."/>
            <person name="Angelini C."/>
            <person name="Antonin V."/>
            <person name="Barry K.W."/>
            <person name="Bougher N.L."/>
            <person name="Buchanan P."/>
            <person name="Buyck B."/>
            <person name="Bense V."/>
            <person name="Catcheside P."/>
            <person name="Chovatia M."/>
            <person name="Cooper J."/>
            <person name="Damon W."/>
            <person name="Desjardin D."/>
            <person name="Finy P."/>
            <person name="Geml J."/>
            <person name="Haridas S."/>
            <person name="Hughes K."/>
            <person name="Justo A."/>
            <person name="Karasinski D."/>
            <person name="Kautmanova I."/>
            <person name="Kiss B."/>
            <person name="Kocsube S."/>
            <person name="Kotiranta H."/>
            <person name="LaButti K.M."/>
            <person name="Lechner B.E."/>
            <person name="Liimatainen K."/>
            <person name="Lipzen A."/>
            <person name="Lukacs Z."/>
            <person name="Mihaltcheva S."/>
            <person name="Morgado L.N."/>
            <person name="Niskanen T."/>
            <person name="Noordeloos M.E."/>
            <person name="Ohm R.A."/>
            <person name="Ortiz-Santana B."/>
            <person name="Ovrebo C."/>
            <person name="Racz N."/>
            <person name="Riley R."/>
            <person name="Savchenko A."/>
            <person name="Shiryaev A."/>
            <person name="Soop K."/>
            <person name="Spirin V."/>
            <person name="Szebenyi C."/>
            <person name="Tomsovsky M."/>
            <person name="Tulloss R.E."/>
            <person name="Uehling J."/>
            <person name="Grigoriev I.V."/>
            <person name="Vagvolgyi C."/>
            <person name="Papp T."/>
            <person name="Martin F.M."/>
            <person name="Miettinen O."/>
            <person name="Hibbett D.S."/>
            <person name="Nagy L.G."/>
        </authorList>
    </citation>
    <scope>NUCLEOTIDE SEQUENCE [LARGE SCALE GENOMIC DNA]</scope>
    <source>
        <strain evidence="1 2">NL-1719</strain>
    </source>
</reference>
<proteinExistence type="predicted"/>
<accession>A0ACD3AS76</accession>
<evidence type="ECO:0000313" key="1">
    <source>
        <dbReference type="EMBL" id="TFK67762.1"/>
    </source>
</evidence>
<sequence length="668" mass="75567">MSTSVHIPPILLKTFQYNPDYILPVDEDEDERQPSNSLPFNFYDRHLSPELLLASVVVQPSLLTTVTENIDVTLGESSGIVPIPLTMLTAGDIVFPTFTKQVHGRATPTNLATRYHFTLGHVTPAFISRWVLHPTASKYHSMLIFSDLGGNALDDRDCIYSHKSLRFQPFQDHDPEVLSLISDQLKDALRSLEGKDLIIYQFYATSPAMDQIFRDMDVLADKLPFASYQTGGLFEAKTERQPPCDATNAPWTLPDGTWLNELRYSTLQSTQERVVPRPDTSPDKMDSQTAAGLIYHAWHRAVTRDATIIVFHCGNYERIGIRHRATQTLILSDLIEVSKCQDPGYGKIHVGLMLAAVQDALDRHGQSYKPRPPCLPLQGEERQGTAPTQPRRSKRQRVKAQMTSLTTKNIQPVKDDKIFWNVFFKCSVALVSLEFDVLRSPSPAACLRRGGPLSPYGVKSGTKAWRKSYQPFECCTLTLDSDLSSGGTGRVHTARLEVRTKDGTSRSQDVIVKSAVHPRSRKRVRREYNAYRRLWEHKVDRIPMVYGLFEDVDDLVTLLVIEKFGMSFRDREPTDLEGEGMMLSVTRTERSICLKTVRAMHKAGLAHLDLRAENIMVGHDGLPVIIDFDRSWMGPEKWVTDKEVEYFQEVLDGKTRDEFPIGFDSDAE</sequence>
<protein>
    <submittedName>
        <fullName evidence="1">Uncharacterized protein</fullName>
    </submittedName>
</protein>
<dbReference type="EMBL" id="ML208367">
    <property type="protein sequence ID" value="TFK67762.1"/>
    <property type="molecule type" value="Genomic_DNA"/>
</dbReference>
<dbReference type="Proteomes" id="UP000308600">
    <property type="component" value="Unassembled WGS sequence"/>
</dbReference>
<gene>
    <name evidence="1" type="ORF">BDN72DRAFT_960743</name>
</gene>